<dbReference type="GO" id="GO:0005975">
    <property type="term" value="P:carbohydrate metabolic process"/>
    <property type="evidence" value="ECO:0007669"/>
    <property type="project" value="UniProtKB-ARBA"/>
</dbReference>
<gene>
    <name evidence="3" type="ORF">AVDCRST_MAG45-1026</name>
</gene>
<organism evidence="3">
    <name type="scientific">uncultured Solirubrobacterales bacterium</name>
    <dbReference type="NCBI Taxonomy" id="768556"/>
    <lineage>
        <taxon>Bacteria</taxon>
        <taxon>Bacillati</taxon>
        <taxon>Actinomycetota</taxon>
        <taxon>Thermoleophilia</taxon>
        <taxon>Solirubrobacterales</taxon>
        <taxon>environmental samples</taxon>
    </lineage>
</organism>
<feature type="region of interest" description="Disordered" evidence="1">
    <location>
        <begin position="247"/>
        <end position="275"/>
    </location>
</feature>
<dbReference type="Gene3D" id="2.60.40.10">
    <property type="entry name" value="Immunoglobulins"/>
    <property type="match status" value="1"/>
</dbReference>
<feature type="compositionally biased region" description="Polar residues" evidence="1">
    <location>
        <begin position="313"/>
        <end position="327"/>
    </location>
</feature>
<feature type="compositionally biased region" description="Basic residues" evidence="1">
    <location>
        <begin position="449"/>
        <end position="464"/>
    </location>
</feature>
<feature type="compositionally biased region" description="Basic and acidic residues" evidence="1">
    <location>
        <begin position="478"/>
        <end position="487"/>
    </location>
</feature>
<feature type="compositionally biased region" description="Basic residues" evidence="1">
    <location>
        <begin position="418"/>
        <end position="431"/>
    </location>
</feature>
<dbReference type="InterPro" id="IPR000601">
    <property type="entry name" value="PKD_dom"/>
</dbReference>
<feature type="region of interest" description="Disordered" evidence="1">
    <location>
        <begin position="295"/>
        <end position="487"/>
    </location>
</feature>
<accession>A0A6J4SLB4</accession>
<name>A0A6J4SLB4_9ACTN</name>
<dbReference type="InterPro" id="IPR035986">
    <property type="entry name" value="PKD_dom_sf"/>
</dbReference>
<feature type="domain" description="PKD" evidence="2">
    <location>
        <begin position="61"/>
        <end position="150"/>
    </location>
</feature>
<feature type="region of interest" description="Disordered" evidence="1">
    <location>
        <begin position="65"/>
        <end position="94"/>
    </location>
</feature>
<evidence type="ECO:0000259" key="2">
    <source>
        <dbReference type="Pfam" id="PF00801"/>
    </source>
</evidence>
<reference evidence="3" key="1">
    <citation type="submission" date="2020-02" db="EMBL/GenBank/DDBJ databases">
        <authorList>
            <person name="Meier V. D."/>
        </authorList>
    </citation>
    <scope>NUCLEOTIDE SEQUENCE</scope>
    <source>
        <strain evidence="3">AVDCRST_MAG45</strain>
    </source>
</reference>
<dbReference type="Pfam" id="PF00801">
    <property type="entry name" value="PKD"/>
    <property type="match status" value="1"/>
</dbReference>
<feature type="compositionally biased region" description="Polar residues" evidence="1">
    <location>
        <begin position="296"/>
        <end position="305"/>
    </location>
</feature>
<dbReference type="AlphaFoldDB" id="A0A6J4SLB4"/>
<dbReference type="SUPFAM" id="SSF49299">
    <property type="entry name" value="PKD domain"/>
    <property type="match status" value="1"/>
</dbReference>
<feature type="compositionally biased region" description="Polar residues" evidence="1">
    <location>
        <begin position="65"/>
        <end position="77"/>
    </location>
</feature>
<dbReference type="EMBL" id="CADCVU010000088">
    <property type="protein sequence ID" value="CAA9496302.1"/>
    <property type="molecule type" value="Genomic_DNA"/>
</dbReference>
<evidence type="ECO:0000256" key="1">
    <source>
        <dbReference type="SAM" id="MobiDB-lite"/>
    </source>
</evidence>
<proteinExistence type="predicted"/>
<sequence>MSSPVTEKSLLDGIPRSLAALVALSAALVTLLGSAVAASAACPREDPCEPPPIETDPATAVLTVSPNPAETGQSVTFDASASTGGSTGGTDQSITRYEWNADGDISNGYEVDGGTTATLTRSYALAGARSVGVRVTSDAGSDTSTKTLTVRPVVTFDHPDDRHSNGPYTGYYFYAVNSVAGPVGFRCSQNGGVWQACRLGADPADPNRSRGFSLFGSVQSPLSEGRYTLDVQAVDPNGVESAVARRSFTIDRTPPANPPTVTGGPAEGKPTNATSAKFNFSSTEAGVEFRCGVNAAPTQPCSARTATRPPGSTMASTRSGSWRSTGPGTPARWPAATGRSTARRRRRASSPVPARAQPPSRQAQGSSSRALEVSASSAESTAARSDPAPARVTGMWSPGLAADRTPSRCGRSTPPGTRIRRPPRARGRSGLRTRPPPAPRSPQVPPGRCARRARASASPRRSRARASSAVAIEALGRAADRPRPTPG</sequence>
<feature type="compositionally biased region" description="Pro residues" evidence="1">
    <location>
        <begin position="434"/>
        <end position="445"/>
    </location>
</feature>
<protein>
    <recommendedName>
        <fullName evidence="2">PKD domain-containing protein</fullName>
    </recommendedName>
</protein>
<feature type="compositionally biased region" description="Low complexity" evidence="1">
    <location>
        <begin position="349"/>
        <end position="385"/>
    </location>
</feature>
<dbReference type="InterPro" id="IPR013783">
    <property type="entry name" value="Ig-like_fold"/>
</dbReference>
<evidence type="ECO:0000313" key="3">
    <source>
        <dbReference type="EMBL" id="CAA9496302.1"/>
    </source>
</evidence>